<evidence type="ECO:0000313" key="4">
    <source>
        <dbReference type="EMBL" id="KAK7943703.1"/>
    </source>
</evidence>
<keyword evidence="1" id="KW-0560">Oxidoreductase</keyword>
<protein>
    <submittedName>
        <fullName evidence="4">Aryl-alcohol dehydrogenase</fullName>
    </submittedName>
</protein>
<dbReference type="EMBL" id="JAQQWE010000008">
    <property type="protein sequence ID" value="KAK7943703.1"/>
    <property type="molecule type" value="Genomic_DNA"/>
</dbReference>
<comment type="caution">
    <text evidence="4">The sequence shown here is derived from an EMBL/GenBank/DDBJ whole genome shotgun (WGS) entry which is preliminary data.</text>
</comment>
<proteinExistence type="inferred from homology"/>
<keyword evidence="5" id="KW-1185">Reference proteome</keyword>
<comment type="similarity">
    <text evidence="2">Belongs to the aldo/keto reductase family. Aldo/keto reductase 2 subfamily.</text>
</comment>
<sequence length="386" mass="42519">MTSLSRILAPAPEPTTELGRLRVLSPNAAVRVSPLQLGAMSIGDAWSDVMGSMDKTSSFALLDAFVEAGGNFIDTANSYQDEQSETWLGEWMRARNNRDSLVLATKYTSDYRSHALGKGPGAANHTGNSRRALHVSVRDSLAKLGTDYLDILYLHWWDHTTSIKEIMDSLHILVEQGKILYLGISDTPAWVVSAANTYAVAHGKTPFSIYQGRWNVILRDMEREIIPMARMFGMALAPWDVLGGGKFQTKTELERRKNAGEGLRKLYNEGEQTEDEVKMSEALAKVAAEHGTDSVTAIALGYVRSKADHVFPLVGGRKIEHLKQNIAALSIKLTEEQTRYLESVKPFDVGFPHDMLGPDPNITGSSARLNRAGNVVFPHARQPSSI</sequence>
<dbReference type="Gene3D" id="3.20.20.100">
    <property type="entry name" value="NADP-dependent oxidoreductase domain"/>
    <property type="match status" value="1"/>
</dbReference>
<feature type="domain" description="NADP-dependent oxidoreductase" evidence="3">
    <location>
        <begin position="34"/>
        <end position="344"/>
    </location>
</feature>
<dbReference type="Proteomes" id="UP001391051">
    <property type="component" value="Unassembled WGS sequence"/>
</dbReference>
<accession>A0ABR1Q134</accession>
<evidence type="ECO:0000259" key="3">
    <source>
        <dbReference type="Pfam" id="PF00248"/>
    </source>
</evidence>
<dbReference type="PANTHER" id="PTHR43364:SF2">
    <property type="entry name" value="ARYL-ALCOHOL DEHYDROGENASE AAD10-RELATED"/>
    <property type="match status" value="1"/>
</dbReference>
<evidence type="ECO:0000256" key="2">
    <source>
        <dbReference type="ARBA" id="ARBA00038157"/>
    </source>
</evidence>
<dbReference type="Pfam" id="PF00248">
    <property type="entry name" value="Aldo_ket_red"/>
    <property type="match status" value="1"/>
</dbReference>
<reference evidence="4 5" key="1">
    <citation type="submission" date="2023-01" db="EMBL/GenBank/DDBJ databases">
        <title>Analysis of 21 Apiospora genomes using comparative genomics revels a genus with tremendous synthesis potential of carbohydrate active enzymes and secondary metabolites.</title>
        <authorList>
            <person name="Sorensen T."/>
        </authorList>
    </citation>
    <scope>NUCLEOTIDE SEQUENCE [LARGE SCALE GENOMIC DNA]</scope>
    <source>
        <strain evidence="4 5">CBS 24483</strain>
    </source>
</reference>
<evidence type="ECO:0000256" key="1">
    <source>
        <dbReference type="ARBA" id="ARBA00023002"/>
    </source>
</evidence>
<dbReference type="SUPFAM" id="SSF51430">
    <property type="entry name" value="NAD(P)-linked oxidoreductase"/>
    <property type="match status" value="1"/>
</dbReference>
<dbReference type="InterPro" id="IPR023210">
    <property type="entry name" value="NADP_OxRdtase_dom"/>
</dbReference>
<dbReference type="GeneID" id="92082100"/>
<name>A0ABR1Q134_9PEZI</name>
<gene>
    <name evidence="4" type="ORF">PG986_012816</name>
</gene>
<evidence type="ECO:0000313" key="5">
    <source>
        <dbReference type="Proteomes" id="UP001391051"/>
    </source>
</evidence>
<organism evidence="4 5">
    <name type="scientific">Apiospora aurea</name>
    <dbReference type="NCBI Taxonomy" id="335848"/>
    <lineage>
        <taxon>Eukaryota</taxon>
        <taxon>Fungi</taxon>
        <taxon>Dikarya</taxon>
        <taxon>Ascomycota</taxon>
        <taxon>Pezizomycotina</taxon>
        <taxon>Sordariomycetes</taxon>
        <taxon>Xylariomycetidae</taxon>
        <taxon>Amphisphaeriales</taxon>
        <taxon>Apiosporaceae</taxon>
        <taxon>Apiospora</taxon>
    </lineage>
</organism>
<dbReference type="RefSeq" id="XP_066695734.1">
    <property type="nucleotide sequence ID" value="XM_066849038.1"/>
</dbReference>
<dbReference type="InterPro" id="IPR036812">
    <property type="entry name" value="NAD(P)_OxRdtase_dom_sf"/>
</dbReference>
<dbReference type="PANTHER" id="PTHR43364">
    <property type="entry name" value="NADH-SPECIFIC METHYLGLYOXAL REDUCTASE-RELATED"/>
    <property type="match status" value="1"/>
</dbReference>
<dbReference type="InterPro" id="IPR050523">
    <property type="entry name" value="AKR_Detox_Biosynth"/>
</dbReference>